<proteinExistence type="predicted"/>
<accession>A0A3B5Q8R3</accession>
<sequence length="119" mass="13338">EVYLEIGRIHPEFEGMKLTEGGQSAREIVDALHSFSQGSHDGGTMLLHFGGLGVSKAAKVSLSPGVDNQTPEETKRSLKKIKPQINTFLAKENRFFIYLERALHFVPLHIIPILLFYSF</sequence>
<reference evidence="2" key="1">
    <citation type="submission" date="2012-01" db="EMBL/GenBank/DDBJ databases">
        <authorList>
            <person name="Walter R."/>
            <person name="Schartl M."/>
            <person name="Warren W."/>
        </authorList>
    </citation>
    <scope>NUCLEOTIDE SEQUENCE [LARGE SCALE GENOMIC DNA]</scope>
    <source>
        <strain evidence="2">JP 163 A</strain>
    </source>
</reference>
<dbReference type="GeneTree" id="ENSGT01110000267866"/>
<protein>
    <submittedName>
        <fullName evidence="1">Uncharacterized protein</fullName>
    </submittedName>
</protein>
<keyword evidence="2" id="KW-1185">Reference proteome</keyword>
<reference evidence="1" key="3">
    <citation type="submission" date="2025-08" db="UniProtKB">
        <authorList>
            <consortium name="Ensembl"/>
        </authorList>
    </citation>
    <scope>IDENTIFICATION</scope>
    <source>
        <strain evidence="1">JP 163 A</strain>
    </source>
</reference>
<evidence type="ECO:0000313" key="1">
    <source>
        <dbReference type="Ensembl" id="ENSXMAP00000026471.1"/>
    </source>
</evidence>
<dbReference type="Ensembl" id="ENSXMAT00000025709.1">
    <property type="protein sequence ID" value="ENSXMAP00000026471.1"/>
    <property type="gene ID" value="ENSXMAG00000022164.1"/>
</dbReference>
<organism evidence="1 2">
    <name type="scientific">Xiphophorus maculatus</name>
    <name type="common">Southern platyfish</name>
    <name type="synonym">Platypoecilus maculatus</name>
    <dbReference type="NCBI Taxonomy" id="8083"/>
    <lineage>
        <taxon>Eukaryota</taxon>
        <taxon>Metazoa</taxon>
        <taxon>Chordata</taxon>
        <taxon>Craniata</taxon>
        <taxon>Vertebrata</taxon>
        <taxon>Euteleostomi</taxon>
        <taxon>Actinopterygii</taxon>
        <taxon>Neopterygii</taxon>
        <taxon>Teleostei</taxon>
        <taxon>Neoteleostei</taxon>
        <taxon>Acanthomorphata</taxon>
        <taxon>Ovalentaria</taxon>
        <taxon>Atherinomorphae</taxon>
        <taxon>Cyprinodontiformes</taxon>
        <taxon>Poeciliidae</taxon>
        <taxon>Poeciliinae</taxon>
        <taxon>Xiphophorus</taxon>
    </lineage>
</organism>
<reference evidence="2" key="2">
    <citation type="journal article" date="2013" name="Nat. Genet.">
        <title>The genome of the platyfish, Xiphophorus maculatus, provides insights into evolutionary adaptation and several complex traits.</title>
        <authorList>
            <person name="Schartl M."/>
            <person name="Walter R.B."/>
            <person name="Shen Y."/>
            <person name="Garcia T."/>
            <person name="Catchen J."/>
            <person name="Amores A."/>
            <person name="Braasch I."/>
            <person name="Chalopin D."/>
            <person name="Volff J.N."/>
            <person name="Lesch K.P."/>
            <person name="Bisazza A."/>
            <person name="Minx P."/>
            <person name="Hillier L."/>
            <person name="Wilson R.K."/>
            <person name="Fuerstenberg S."/>
            <person name="Boore J."/>
            <person name="Searle S."/>
            <person name="Postlethwait J.H."/>
            <person name="Warren W.C."/>
        </authorList>
    </citation>
    <scope>NUCLEOTIDE SEQUENCE [LARGE SCALE GENOMIC DNA]</scope>
    <source>
        <strain evidence="2">JP 163 A</strain>
    </source>
</reference>
<name>A0A3B5Q8R3_XIPMA</name>
<reference evidence="1" key="4">
    <citation type="submission" date="2025-09" db="UniProtKB">
        <authorList>
            <consortium name="Ensembl"/>
        </authorList>
    </citation>
    <scope>IDENTIFICATION</scope>
    <source>
        <strain evidence="1">JP 163 A</strain>
    </source>
</reference>
<evidence type="ECO:0000313" key="2">
    <source>
        <dbReference type="Proteomes" id="UP000002852"/>
    </source>
</evidence>
<dbReference type="Proteomes" id="UP000002852">
    <property type="component" value="Unassembled WGS sequence"/>
</dbReference>
<dbReference type="InParanoid" id="A0A3B5Q8R3"/>
<dbReference type="AlphaFoldDB" id="A0A3B5Q8R3"/>